<comment type="caution">
    <text evidence="1">The sequence shown here is derived from an EMBL/GenBank/DDBJ whole genome shotgun (WGS) entry which is preliminary data.</text>
</comment>
<sequence>MTSEGNFVQPAIPRFVGHYDHWSMLMENFLRSKEYWGLVETGYDEPASGSVLTDAQQKMTDELKLKDLKVKNYLFQAIDRTILDTILKKDTAKEIWDAMKKKFEGNARVKKSQLQALRREFETLEMKSGEEVIEYFSRVMTVANKMRVYGEDMQDVKIVEKILRTLTEKFNYIVCSIEESKDIDSLSVDELQSSLIVHEQKFRRTSGEEQVLKVAFEEGRGRGERGRGQGASRGRGRGRGRQTYNKANVECYNCHKLGHYQFECPSWDKEANCAELDEEEMLLMTYVEKNGARREDVWFFDSGCSNHMSGDKSLFCDFDNSFKHTVKLGNNTRMEVTGRGNVRLKVKGTTHVVSEVYYVPELRNNLLSIGQLQERGLAIVIQHGKLKMYHLEKGLIVTTDMTTNRMFMMIASFLPQRAITQTSSCLYTRTQDMAHMWHRRYGHLSYKGLRTLQYKKMVEGMPHFDAPSRVCEGCLTGKQNRDTIPRKSNWRATEKLQLIHADLYGPIYPISNSKKRYLICFIDDFSRKAWIYFLVEKSEALNLFKRFKNHVEKEVGGYIKCLRTDRGGEFTSSEFNEFCSQHGIKRQLTAAYTPQQNGVAERKNRTVMNMVRCMLYEKKLPKTFWPEVVNWAFYVLNRCPTLVVMNQTPEEAWSGRKPSVEHFKIFGCVAHVHVLEAKRKKLDVRSITCVLLGVSEESKAYRLYDPVAKKIIISRDVVFKENKSWNWDKSYEEQMVVDLNCGNEEDNEITDAENKAVVSEEEEEVIEPGSSSQNGENERRNRRPPVWMRDYVIGKRRSEEKEDANVNLVLFTSADPMHFEKAVKHDKWRMAMDMEIKAIEKNNTWELTNLPTGAKKIGLKWVYKTKLKENGELDKFKARLVPKGYVQQQGIDYTEVFAPVARMDTVRMIVALAAQKGWNVYQLDVKSAFLHGELKEEVYVEQPRGYELEKYPQKVYKLKKALYGLKQAPRAWFSRIEAHFVSQGFEKCYSEQTLFIKTKEGGKILIVSLYVDDLIFTGNDEIMFAEFKSSMLKEFDMTDLGRMRYFLGIEVLQTSDGIYMYQRKYALEVLRKFKMENCNLVYNPIVPGCRLFKDENGVQVDETLYKQMVGCLMYLTATRPDLMYAVSLVSRYMSKPTELHMLAVKRIMSNYAGDLNDRKSTSGYVFMIGSGAVAWSSKKQPIVTLSTTEAEFVAGAACASQAIWMQRIFEKLSLEESKCTTIYCDNSSTIQLSKNPVLHGRSKHIDVRFHFLRDLTRDGVVELVYCGTKDQLADVMTKPLTVDVFQKFRSQLGVCQVPEIN</sequence>
<proteinExistence type="predicted"/>
<dbReference type="Proteomes" id="UP000829398">
    <property type="component" value="Chromosome 7"/>
</dbReference>
<accession>A0ACB8JCH6</accession>
<protein>
    <submittedName>
        <fullName evidence="1">Uncharacterized protein</fullName>
    </submittedName>
</protein>
<organism evidence="1 2">
    <name type="scientific">Citrus sinensis</name>
    <name type="common">Sweet orange</name>
    <name type="synonym">Citrus aurantium var. sinensis</name>
    <dbReference type="NCBI Taxonomy" id="2711"/>
    <lineage>
        <taxon>Eukaryota</taxon>
        <taxon>Viridiplantae</taxon>
        <taxon>Streptophyta</taxon>
        <taxon>Embryophyta</taxon>
        <taxon>Tracheophyta</taxon>
        <taxon>Spermatophyta</taxon>
        <taxon>Magnoliopsida</taxon>
        <taxon>eudicotyledons</taxon>
        <taxon>Gunneridae</taxon>
        <taxon>Pentapetalae</taxon>
        <taxon>rosids</taxon>
        <taxon>malvids</taxon>
        <taxon>Sapindales</taxon>
        <taxon>Rutaceae</taxon>
        <taxon>Aurantioideae</taxon>
        <taxon>Citrus</taxon>
    </lineage>
</organism>
<keyword evidence="2" id="KW-1185">Reference proteome</keyword>
<evidence type="ECO:0000313" key="2">
    <source>
        <dbReference type="Proteomes" id="UP000829398"/>
    </source>
</evidence>
<reference evidence="2" key="1">
    <citation type="journal article" date="2023" name="Hortic. Res.">
        <title>A chromosome-level phased genome enabling allele-level studies in sweet orange: a case study on citrus Huanglongbing tolerance.</title>
        <authorList>
            <person name="Wu B."/>
            <person name="Yu Q."/>
            <person name="Deng Z."/>
            <person name="Duan Y."/>
            <person name="Luo F."/>
            <person name="Gmitter F. Jr."/>
        </authorList>
    </citation>
    <scope>NUCLEOTIDE SEQUENCE [LARGE SCALE GENOMIC DNA]</scope>
    <source>
        <strain evidence="2">cv. Valencia</strain>
    </source>
</reference>
<gene>
    <name evidence="1" type="ORF">KPL71_021030</name>
</gene>
<name>A0ACB8JCH6_CITSI</name>
<evidence type="ECO:0000313" key="1">
    <source>
        <dbReference type="EMBL" id="KAH9715363.1"/>
    </source>
</evidence>
<dbReference type="EMBL" id="CM039176">
    <property type="protein sequence ID" value="KAH9715363.1"/>
    <property type="molecule type" value="Genomic_DNA"/>
</dbReference>